<dbReference type="PRINTS" id="PR00080">
    <property type="entry name" value="SDRFAMILY"/>
</dbReference>
<name>A0ABN2IW64_9ACTN</name>
<comment type="similarity">
    <text evidence="1 3">Belongs to the short-chain dehydrogenases/reductases (SDR) family.</text>
</comment>
<dbReference type="PRINTS" id="PR00081">
    <property type="entry name" value="GDHRDH"/>
</dbReference>
<dbReference type="InterPro" id="IPR002347">
    <property type="entry name" value="SDR_fam"/>
</dbReference>
<dbReference type="Proteomes" id="UP001500280">
    <property type="component" value="Unassembled WGS sequence"/>
</dbReference>
<organism evidence="4 5">
    <name type="scientific">Kribbella yunnanensis</name>
    <dbReference type="NCBI Taxonomy" id="190194"/>
    <lineage>
        <taxon>Bacteria</taxon>
        <taxon>Bacillati</taxon>
        <taxon>Actinomycetota</taxon>
        <taxon>Actinomycetes</taxon>
        <taxon>Propionibacteriales</taxon>
        <taxon>Kribbellaceae</taxon>
        <taxon>Kribbella</taxon>
    </lineage>
</organism>
<evidence type="ECO:0000256" key="3">
    <source>
        <dbReference type="RuleBase" id="RU000363"/>
    </source>
</evidence>
<evidence type="ECO:0000313" key="5">
    <source>
        <dbReference type="Proteomes" id="UP001500280"/>
    </source>
</evidence>
<dbReference type="SUPFAM" id="SSF51735">
    <property type="entry name" value="NAD(P)-binding Rossmann-fold domains"/>
    <property type="match status" value="1"/>
</dbReference>
<keyword evidence="2" id="KW-0560">Oxidoreductase</keyword>
<dbReference type="PANTHER" id="PTHR43976">
    <property type="entry name" value="SHORT CHAIN DEHYDROGENASE"/>
    <property type="match status" value="1"/>
</dbReference>
<reference evidence="4 5" key="1">
    <citation type="journal article" date="2019" name="Int. J. Syst. Evol. Microbiol.">
        <title>The Global Catalogue of Microorganisms (GCM) 10K type strain sequencing project: providing services to taxonomists for standard genome sequencing and annotation.</title>
        <authorList>
            <consortium name="The Broad Institute Genomics Platform"/>
            <consortium name="The Broad Institute Genome Sequencing Center for Infectious Disease"/>
            <person name="Wu L."/>
            <person name="Ma J."/>
        </authorList>
    </citation>
    <scope>NUCLEOTIDE SEQUENCE [LARGE SCALE GENOMIC DNA]</scope>
    <source>
        <strain evidence="4 5">JCM 14307</strain>
    </source>
</reference>
<dbReference type="Pfam" id="PF00106">
    <property type="entry name" value="adh_short"/>
    <property type="match status" value="1"/>
</dbReference>
<dbReference type="InterPro" id="IPR051911">
    <property type="entry name" value="SDR_oxidoreductase"/>
</dbReference>
<sequence length="277" mass="29138">MSIWFVTGASRGFGAEITRVALERGHKVVAAARKMQAVLDTFPDAGNALLPVELDVTDPEQIDAAVDAAVERFGGIDVLINNAGRGLLGGVEECLDTDVRALYEVNVFGLLAVTRAVLPMMRAAKSGTVVNISSVGGFVSAPAWGLYASTKFAVEGLTESLRDEVEPLGIIAGVAEPGYFRTDFLDGSSLHITEGIADYGDSIVGRTRALAASINHRQPGDPAKGAAVIVDAVDGGAFPLRLFVGSDTVAMVTEKIDDVRAELDRQRDVAVTTDHVD</sequence>
<dbReference type="EMBL" id="BAAANF010000023">
    <property type="protein sequence ID" value="GAA1713019.1"/>
    <property type="molecule type" value="Genomic_DNA"/>
</dbReference>
<dbReference type="PROSITE" id="PS00061">
    <property type="entry name" value="ADH_SHORT"/>
    <property type="match status" value="1"/>
</dbReference>
<dbReference type="Gene3D" id="3.40.50.720">
    <property type="entry name" value="NAD(P)-binding Rossmann-like Domain"/>
    <property type="match status" value="1"/>
</dbReference>
<proteinExistence type="inferred from homology"/>
<dbReference type="InterPro" id="IPR036291">
    <property type="entry name" value="NAD(P)-bd_dom_sf"/>
</dbReference>
<keyword evidence="5" id="KW-1185">Reference proteome</keyword>
<accession>A0ABN2IW64</accession>
<dbReference type="RefSeq" id="WP_344162453.1">
    <property type="nucleotide sequence ID" value="NZ_BAAANF010000023.1"/>
</dbReference>
<dbReference type="InterPro" id="IPR020904">
    <property type="entry name" value="Sc_DH/Rdtase_CS"/>
</dbReference>
<evidence type="ECO:0000256" key="2">
    <source>
        <dbReference type="ARBA" id="ARBA00023002"/>
    </source>
</evidence>
<dbReference type="CDD" id="cd05374">
    <property type="entry name" value="17beta-HSD-like_SDR_c"/>
    <property type="match status" value="1"/>
</dbReference>
<evidence type="ECO:0000256" key="1">
    <source>
        <dbReference type="ARBA" id="ARBA00006484"/>
    </source>
</evidence>
<protein>
    <submittedName>
        <fullName evidence="4">Oxidoreductase</fullName>
    </submittedName>
</protein>
<gene>
    <name evidence="4" type="ORF">GCM10009745_71600</name>
</gene>
<dbReference type="PANTHER" id="PTHR43976:SF16">
    <property type="entry name" value="SHORT-CHAIN DEHYDROGENASE_REDUCTASE FAMILY PROTEIN"/>
    <property type="match status" value="1"/>
</dbReference>
<comment type="caution">
    <text evidence="4">The sequence shown here is derived from an EMBL/GenBank/DDBJ whole genome shotgun (WGS) entry which is preliminary data.</text>
</comment>
<evidence type="ECO:0000313" key="4">
    <source>
        <dbReference type="EMBL" id="GAA1713019.1"/>
    </source>
</evidence>